<evidence type="ECO:0000313" key="1">
    <source>
        <dbReference type="EMBL" id="RIB23874.1"/>
    </source>
</evidence>
<gene>
    <name evidence="1" type="ORF">C2G38_2071480</name>
</gene>
<sequence length="63" mass="7671">MILIFFTIFFYMVRVLLVSVYPFNLCVPRICFIYCAKYLSRVLYFVFSYPFTYPCHFTDSLTH</sequence>
<organism evidence="1 2">
    <name type="scientific">Gigaspora rosea</name>
    <dbReference type="NCBI Taxonomy" id="44941"/>
    <lineage>
        <taxon>Eukaryota</taxon>
        <taxon>Fungi</taxon>
        <taxon>Fungi incertae sedis</taxon>
        <taxon>Mucoromycota</taxon>
        <taxon>Glomeromycotina</taxon>
        <taxon>Glomeromycetes</taxon>
        <taxon>Diversisporales</taxon>
        <taxon>Gigasporaceae</taxon>
        <taxon>Gigaspora</taxon>
    </lineage>
</organism>
<evidence type="ECO:0000313" key="2">
    <source>
        <dbReference type="Proteomes" id="UP000266673"/>
    </source>
</evidence>
<keyword evidence="2" id="KW-1185">Reference proteome</keyword>
<reference evidence="1 2" key="1">
    <citation type="submission" date="2018-06" db="EMBL/GenBank/DDBJ databases">
        <title>Comparative genomics reveals the genomic features of Rhizophagus irregularis, R. cerebriforme, R. diaphanum and Gigaspora rosea, and their symbiotic lifestyle signature.</title>
        <authorList>
            <person name="Morin E."/>
            <person name="San Clemente H."/>
            <person name="Chen E.C.H."/>
            <person name="De La Providencia I."/>
            <person name="Hainaut M."/>
            <person name="Kuo A."/>
            <person name="Kohler A."/>
            <person name="Murat C."/>
            <person name="Tang N."/>
            <person name="Roy S."/>
            <person name="Loubradou J."/>
            <person name="Henrissat B."/>
            <person name="Grigoriev I.V."/>
            <person name="Corradi N."/>
            <person name="Roux C."/>
            <person name="Martin F.M."/>
        </authorList>
    </citation>
    <scope>NUCLEOTIDE SEQUENCE [LARGE SCALE GENOMIC DNA]</scope>
    <source>
        <strain evidence="1 2">DAOM 194757</strain>
    </source>
</reference>
<dbReference type="Proteomes" id="UP000266673">
    <property type="component" value="Unassembled WGS sequence"/>
</dbReference>
<accession>A0A397VMY7</accession>
<dbReference type="AlphaFoldDB" id="A0A397VMY7"/>
<proteinExistence type="predicted"/>
<dbReference type="EMBL" id="QKWP01000240">
    <property type="protein sequence ID" value="RIB23874.1"/>
    <property type="molecule type" value="Genomic_DNA"/>
</dbReference>
<protein>
    <submittedName>
        <fullName evidence="1">Uncharacterized protein</fullName>
    </submittedName>
</protein>
<comment type="caution">
    <text evidence="1">The sequence shown here is derived from an EMBL/GenBank/DDBJ whole genome shotgun (WGS) entry which is preliminary data.</text>
</comment>
<name>A0A397VMY7_9GLOM</name>